<dbReference type="PANTHER" id="PTHR15751:SF11">
    <property type="entry name" value="TRAFFICKING KINESIN-BINDING PROTEIN 1"/>
    <property type="match status" value="1"/>
</dbReference>
<dbReference type="GO" id="GO:1904115">
    <property type="term" value="C:axon cytoplasm"/>
    <property type="evidence" value="ECO:0007669"/>
    <property type="project" value="GOC"/>
</dbReference>
<dbReference type="GO" id="GO:0006605">
    <property type="term" value="P:protein targeting"/>
    <property type="evidence" value="ECO:0007669"/>
    <property type="project" value="TreeGrafter"/>
</dbReference>
<dbReference type="EMBL" id="JACDTQ010004021">
    <property type="protein sequence ID" value="KAF5911261.1"/>
    <property type="molecule type" value="Genomic_DNA"/>
</dbReference>
<dbReference type="GO" id="GO:0050811">
    <property type="term" value="F:GABA receptor binding"/>
    <property type="evidence" value="ECO:0007669"/>
    <property type="project" value="TreeGrafter"/>
</dbReference>
<dbReference type="GO" id="GO:0047496">
    <property type="term" value="P:vesicle transport along microtubule"/>
    <property type="evidence" value="ECO:0007669"/>
    <property type="project" value="TreeGrafter"/>
</dbReference>
<dbReference type="Proteomes" id="UP000551758">
    <property type="component" value="Unassembled WGS sequence"/>
</dbReference>
<feature type="non-terminal residue" evidence="3">
    <location>
        <position position="1"/>
    </location>
</feature>
<evidence type="ECO:0000313" key="4">
    <source>
        <dbReference type="Proteomes" id="UP000551758"/>
    </source>
</evidence>
<dbReference type="GO" id="GO:0048311">
    <property type="term" value="P:mitochondrion distribution"/>
    <property type="evidence" value="ECO:0007669"/>
    <property type="project" value="TreeGrafter"/>
</dbReference>
<dbReference type="GO" id="GO:0008333">
    <property type="term" value="P:endosome to lysosome transport"/>
    <property type="evidence" value="ECO:0007669"/>
    <property type="project" value="TreeGrafter"/>
</dbReference>
<dbReference type="SMART" id="SM01423">
    <property type="entry name" value="Milton"/>
    <property type="match status" value="1"/>
</dbReference>
<proteinExistence type="predicted"/>
<evidence type="ECO:0000259" key="2">
    <source>
        <dbReference type="SMART" id="SM01423"/>
    </source>
</evidence>
<reference evidence="3 4" key="1">
    <citation type="journal article" date="2020" name="Mol. Biol. Evol.">
        <title>Interspecific Gene Flow and the Evolution of Specialization in Black and White Rhinoceros.</title>
        <authorList>
            <person name="Moodley Y."/>
            <person name="Westbury M.V."/>
            <person name="Russo I.M."/>
            <person name="Gopalakrishnan S."/>
            <person name="Rakotoarivelo A."/>
            <person name="Olsen R.A."/>
            <person name="Prost S."/>
            <person name="Tunstall T."/>
            <person name="Ryder O.A."/>
            <person name="Dalen L."/>
            <person name="Bruford M.W."/>
        </authorList>
    </citation>
    <scope>NUCLEOTIDE SEQUENCE [LARGE SCALE GENOMIC DNA]</scope>
    <source>
        <strain evidence="3">SBR-YM</strain>
        <tissue evidence="3">Skin</tissue>
    </source>
</reference>
<dbReference type="GO" id="GO:0098957">
    <property type="term" value="P:anterograde axonal transport of mitochondrion"/>
    <property type="evidence" value="ECO:0007669"/>
    <property type="project" value="TreeGrafter"/>
</dbReference>
<dbReference type="GO" id="GO:0030425">
    <property type="term" value="C:dendrite"/>
    <property type="evidence" value="ECO:0007669"/>
    <property type="project" value="TreeGrafter"/>
</dbReference>
<evidence type="ECO:0000313" key="3">
    <source>
        <dbReference type="EMBL" id="KAF5911261.1"/>
    </source>
</evidence>
<dbReference type="GO" id="GO:0017022">
    <property type="term" value="F:myosin binding"/>
    <property type="evidence" value="ECO:0007669"/>
    <property type="project" value="TreeGrafter"/>
</dbReference>
<feature type="region of interest" description="Disordered" evidence="1">
    <location>
        <begin position="62"/>
        <end position="81"/>
    </location>
</feature>
<dbReference type="GO" id="GO:0022008">
    <property type="term" value="P:neurogenesis"/>
    <property type="evidence" value="ECO:0007669"/>
    <property type="project" value="TreeGrafter"/>
</dbReference>
<organism evidence="3 4">
    <name type="scientific">Diceros bicornis minor</name>
    <name type="common">South-central black rhinoceros</name>
    <dbReference type="NCBI Taxonomy" id="77932"/>
    <lineage>
        <taxon>Eukaryota</taxon>
        <taxon>Metazoa</taxon>
        <taxon>Chordata</taxon>
        <taxon>Craniata</taxon>
        <taxon>Vertebrata</taxon>
        <taxon>Euteleostomi</taxon>
        <taxon>Mammalia</taxon>
        <taxon>Eutheria</taxon>
        <taxon>Laurasiatheria</taxon>
        <taxon>Perissodactyla</taxon>
        <taxon>Rhinocerotidae</taxon>
        <taxon>Diceros</taxon>
    </lineage>
</organism>
<gene>
    <name evidence="3" type="ORF">HPG69_019629</name>
</gene>
<dbReference type="AlphaFoldDB" id="A0A7J7E6D8"/>
<feature type="domain" description="Trafficking kinesin-binding protein C-terminal" evidence="2">
    <location>
        <begin position="5"/>
        <end position="146"/>
    </location>
</feature>
<name>A0A7J7E6D8_DICBM</name>
<dbReference type="GO" id="GO:0005739">
    <property type="term" value="C:mitochondrion"/>
    <property type="evidence" value="ECO:0007669"/>
    <property type="project" value="TreeGrafter"/>
</dbReference>
<comment type="caution">
    <text evidence="3">The sequence shown here is derived from an EMBL/GenBank/DDBJ whole genome shotgun (WGS) entry which is preliminary data.</text>
</comment>
<accession>A0A7J7E6D8</accession>
<sequence>QGISVGRSKYPDITHQRHVFETAPSSPQLRILSCPADQDHQLPSNFHRSGFGNVVIGNSSILKTKENKKRRTSGTPGPPDLETIKRLSFCQENYLLERMFFGQEQESHRESIISLGTYSYFSEVTGFSGMSFSHLLSNLSEKFQGQGPSLTSGILDIQPGVVTKDLWKLDADLDQMTILNNFEDDYMVDNRKKHRFFLCIGDYIALLSLASSRPIQHPDS</sequence>
<evidence type="ECO:0000256" key="1">
    <source>
        <dbReference type="SAM" id="MobiDB-lite"/>
    </source>
</evidence>
<dbReference type="Pfam" id="PF12448">
    <property type="entry name" value="Milton"/>
    <property type="match status" value="1"/>
</dbReference>
<dbReference type="InterPro" id="IPR051946">
    <property type="entry name" value="Intracell_Traff-Reg"/>
</dbReference>
<keyword evidence="4" id="KW-1185">Reference proteome</keyword>
<protein>
    <recommendedName>
        <fullName evidence="2">Trafficking kinesin-binding protein C-terminal domain-containing protein</fullName>
    </recommendedName>
</protein>
<dbReference type="PANTHER" id="PTHR15751">
    <property type="entry name" value="TRAFFICKING KINESIN-BINDING PROTEIN"/>
    <property type="match status" value="1"/>
</dbReference>
<dbReference type="InterPro" id="IPR022154">
    <property type="entry name" value="TRAK1/2_C"/>
</dbReference>
<dbReference type="GO" id="GO:0031410">
    <property type="term" value="C:cytoplasmic vesicle"/>
    <property type="evidence" value="ECO:0007669"/>
    <property type="project" value="TreeGrafter"/>
</dbReference>